<dbReference type="SUPFAM" id="SSF52499">
    <property type="entry name" value="Isochorismatase-like hydrolases"/>
    <property type="match status" value="1"/>
</dbReference>
<dbReference type="InterPro" id="IPR050272">
    <property type="entry name" value="Isochorismatase-like_hydrls"/>
</dbReference>
<dbReference type="InterPro" id="IPR036380">
    <property type="entry name" value="Isochorismatase-like_sf"/>
</dbReference>
<organism evidence="3 4">
    <name type="scientific">Chryseolinea serpens</name>
    <dbReference type="NCBI Taxonomy" id="947013"/>
    <lineage>
        <taxon>Bacteria</taxon>
        <taxon>Pseudomonadati</taxon>
        <taxon>Bacteroidota</taxon>
        <taxon>Cytophagia</taxon>
        <taxon>Cytophagales</taxon>
        <taxon>Fulvivirgaceae</taxon>
        <taxon>Chryseolinea</taxon>
    </lineage>
</organism>
<evidence type="ECO:0000259" key="2">
    <source>
        <dbReference type="Pfam" id="PF00857"/>
    </source>
</evidence>
<keyword evidence="1" id="KW-0378">Hydrolase</keyword>
<proteinExistence type="predicted"/>
<reference evidence="3 4" key="1">
    <citation type="submission" date="2016-11" db="EMBL/GenBank/DDBJ databases">
        <authorList>
            <person name="Jaros S."/>
            <person name="Januszkiewicz K."/>
            <person name="Wedrychowicz H."/>
        </authorList>
    </citation>
    <scope>NUCLEOTIDE SEQUENCE [LARGE SCALE GENOMIC DNA]</scope>
    <source>
        <strain evidence="3 4">DSM 24574</strain>
    </source>
</reference>
<dbReference type="AlphaFoldDB" id="A0A1M5UFR3"/>
<accession>A0A1M5UFR3</accession>
<gene>
    <name evidence="3" type="ORF">SAMN04488109_4663</name>
</gene>
<dbReference type="Pfam" id="PF00857">
    <property type="entry name" value="Isochorismatase"/>
    <property type="match status" value="1"/>
</dbReference>
<dbReference type="InterPro" id="IPR000868">
    <property type="entry name" value="Isochorismatase-like_dom"/>
</dbReference>
<dbReference type="STRING" id="947013.SAMN04488109_4663"/>
<protein>
    <submittedName>
        <fullName evidence="3">Nicotinamidase-related amidase</fullName>
    </submittedName>
</protein>
<name>A0A1M5UFR3_9BACT</name>
<dbReference type="PANTHER" id="PTHR43540">
    <property type="entry name" value="PEROXYUREIDOACRYLATE/UREIDOACRYLATE AMIDOHYDROLASE-RELATED"/>
    <property type="match status" value="1"/>
</dbReference>
<evidence type="ECO:0000313" key="3">
    <source>
        <dbReference type="EMBL" id="SHH61882.1"/>
    </source>
</evidence>
<keyword evidence="4" id="KW-1185">Reference proteome</keyword>
<feature type="domain" description="Isochorismatase-like" evidence="2">
    <location>
        <begin position="7"/>
        <end position="181"/>
    </location>
</feature>
<dbReference type="EMBL" id="FQWQ01000003">
    <property type="protein sequence ID" value="SHH61882.1"/>
    <property type="molecule type" value="Genomic_DNA"/>
</dbReference>
<dbReference type="Proteomes" id="UP000184212">
    <property type="component" value="Unassembled WGS sequence"/>
</dbReference>
<evidence type="ECO:0000313" key="4">
    <source>
        <dbReference type="Proteomes" id="UP000184212"/>
    </source>
</evidence>
<dbReference type="GO" id="GO:0016787">
    <property type="term" value="F:hydrolase activity"/>
    <property type="evidence" value="ECO:0007669"/>
    <property type="project" value="UniProtKB-KW"/>
</dbReference>
<sequence>MTASEKTALIVIDVQYGIDEAGHWGGNRNNPSAEDNIARLLKHCRALNLPIVIIQHDSVDPSSPFRPGQKGNQLKDFVTVLPGEKSIHKSTANAFIRTDLENFLRAHNISKVIITGFVTNNSVEATARMAGELGFRTTVVSDATASFDKIGVDGATYSSTLIHQVSLSNLKDEYASIATTAEVIASLTPTSKPLIA</sequence>
<evidence type="ECO:0000256" key="1">
    <source>
        <dbReference type="ARBA" id="ARBA00022801"/>
    </source>
</evidence>
<dbReference type="Gene3D" id="3.40.50.850">
    <property type="entry name" value="Isochorismatase-like"/>
    <property type="match status" value="1"/>
</dbReference>
<dbReference type="PANTHER" id="PTHR43540:SF1">
    <property type="entry name" value="ISOCHORISMATASE HYDROLASE"/>
    <property type="match status" value="1"/>
</dbReference>
<dbReference type="CDD" id="cd01014">
    <property type="entry name" value="nicotinamidase_related"/>
    <property type="match status" value="1"/>
</dbReference>
<dbReference type="RefSeq" id="WP_073138792.1">
    <property type="nucleotide sequence ID" value="NZ_FQWQ01000003.1"/>
</dbReference>
<dbReference type="OrthoDB" id="9791276at2"/>